<dbReference type="PANTHER" id="PTHR10695:SF46">
    <property type="entry name" value="BIFUNCTIONAL COENZYME A SYNTHASE-RELATED"/>
    <property type="match status" value="1"/>
</dbReference>
<keyword evidence="3 5" id="KW-0418">Kinase</keyword>
<evidence type="ECO:0000256" key="3">
    <source>
        <dbReference type="HAMAP-Rule" id="MF_00376"/>
    </source>
</evidence>
<reference evidence="6" key="1">
    <citation type="submission" date="2016-10" db="EMBL/GenBank/DDBJ databases">
        <authorList>
            <person name="Varghese N."/>
            <person name="Submissions S."/>
        </authorList>
    </citation>
    <scope>NUCLEOTIDE SEQUENCE [LARGE SCALE GENOMIC DNA]</scope>
    <source>
        <strain evidence="6">DSM 22127</strain>
    </source>
</reference>
<evidence type="ECO:0000256" key="1">
    <source>
        <dbReference type="ARBA" id="ARBA00022741"/>
    </source>
</evidence>
<keyword evidence="3" id="KW-0173">Coenzyme A biosynthesis</keyword>
<feature type="binding site" evidence="3">
    <location>
        <begin position="8"/>
        <end position="13"/>
    </location>
    <ligand>
        <name>ATP</name>
        <dbReference type="ChEBI" id="CHEBI:30616"/>
    </ligand>
</feature>
<dbReference type="GO" id="GO:0005737">
    <property type="term" value="C:cytoplasm"/>
    <property type="evidence" value="ECO:0007669"/>
    <property type="project" value="UniProtKB-SubCell"/>
</dbReference>
<protein>
    <recommendedName>
        <fullName evidence="3 4">Dephospho-CoA kinase</fullName>
        <ecNumber evidence="3 4">2.7.1.24</ecNumber>
    </recommendedName>
    <alternativeName>
        <fullName evidence="3">Dephosphocoenzyme A kinase</fullName>
    </alternativeName>
</protein>
<keyword evidence="2 3" id="KW-0067">ATP-binding</keyword>
<dbReference type="EC" id="2.7.1.24" evidence="3 4"/>
<dbReference type="Gene3D" id="3.40.50.300">
    <property type="entry name" value="P-loop containing nucleotide triphosphate hydrolases"/>
    <property type="match status" value="1"/>
</dbReference>
<dbReference type="GO" id="GO:0015937">
    <property type="term" value="P:coenzyme A biosynthetic process"/>
    <property type="evidence" value="ECO:0007669"/>
    <property type="project" value="UniProtKB-UniRule"/>
</dbReference>
<organism evidence="5 6">
    <name type="scientific">Nocardioides scoriae</name>
    <dbReference type="NCBI Taxonomy" id="642780"/>
    <lineage>
        <taxon>Bacteria</taxon>
        <taxon>Bacillati</taxon>
        <taxon>Actinomycetota</taxon>
        <taxon>Actinomycetes</taxon>
        <taxon>Propionibacteriales</taxon>
        <taxon>Nocardioidaceae</taxon>
        <taxon>Nocardioides</taxon>
    </lineage>
</organism>
<accession>A0A1H1QEF0</accession>
<comment type="catalytic activity">
    <reaction evidence="3">
        <text>3'-dephospho-CoA + ATP = ADP + CoA + H(+)</text>
        <dbReference type="Rhea" id="RHEA:18245"/>
        <dbReference type="ChEBI" id="CHEBI:15378"/>
        <dbReference type="ChEBI" id="CHEBI:30616"/>
        <dbReference type="ChEBI" id="CHEBI:57287"/>
        <dbReference type="ChEBI" id="CHEBI:57328"/>
        <dbReference type="ChEBI" id="CHEBI:456216"/>
        <dbReference type="EC" id="2.7.1.24"/>
    </reaction>
</comment>
<evidence type="ECO:0000313" key="6">
    <source>
        <dbReference type="Proteomes" id="UP000198859"/>
    </source>
</evidence>
<dbReference type="AlphaFoldDB" id="A0A1H1QEF0"/>
<dbReference type="Pfam" id="PF01121">
    <property type="entry name" value="CoaE"/>
    <property type="match status" value="1"/>
</dbReference>
<dbReference type="InterPro" id="IPR001977">
    <property type="entry name" value="Depp_CoAkinase"/>
</dbReference>
<comment type="subcellular location">
    <subcellularLocation>
        <location evidence="3">Cytoplasm</location>
    </subcellularLocation>
</comment>
<keyword evidence="6" id="KW-1185">Reference proteome</keyword>
<sequence>MGLTGGVASGKSTVTAMLRDLGAVVIDADVLAREVVARGTPGLTAVVEAFGEELLTPEGDLDRPAMGRLVFGDAESRRRLEAIVHPLVYERIAALEAEAPAGAVVVHDIPLLAENRRAGDFDHVVVVDAPRELQLERMLRDRGWTREDAESRIDAQASREDRLAVATHVVENTGTREDLRDRVAEVFADVVSAGSGAPGRP</sequence>
<dbReference type="CDD" id="cd02022">
    <property type="entry name" value="DPCK"/>
    <property type="match status" value="1"/>
</dbReference>
<evidence type="ECO:0000313" key="5">
    <source>
        <dbReference type="EMBL" id="SDS21921.1"/>
    </source>
</evidence>
<dbReference type="InterPro" id="IPR027417">
    <property type="entry name" value="P-loop_NTPase"/>
</dbReference>
<name>A0A1H1QEF0_9ACTN</name>
<keyword evidence="3" id="KW-0963">Cytoplasm</keyword>
<dbReference type="SUPFAM" id="SSF52540">
    <property type="entry name" value="P-loop containing nucleoside triphosphate hydrolases"/>
    <property type="match status" value="1"/>
</dbReference>
<comment type="function">
    <text evidence="3">Catalyzes the phosphorylation of the 3'-hydroxyl group of dephosphocoenzyme A to form coenzyme A.</text>
</comment>
<keyword evidence="3" id="KW-0808">Transferase</keyword>
<dbReference type="NCBIfam" id="NF002879">
    <property type="entry name" value="PRK03333.1"/>
    <property type="match status" value="1"/>
</dbReference>
<proteinExistence type="inferred from homology"/>
<dbReference type="PANTHER" id="PTHR10695">
    <property type="entry name" value="DEPHOSPHO-COA KINASE-RELATED"/>
    <property type="match status" value="1"/>
</dbReference>
<evidence type="ECO:0000256" key="4">
    <source>
        <dbReference type="NCBIfam" id="TIGR00152"/>
    </source>
</evidence>
<dbReference type="STRING" id="642780.SAMN04488570_1395"/>
<evidence type="ECO:0000256" key="2">
    <source>
        <dbReference type="ARBA" id="ARBA00022840"/>
    </source>
</evidence>
<keyword evidence="1 3" id="KW-0547">Nucleotide-binding</keyword>
<comment type="pathway">
    <text evidence="3">Cofactor biosynthesis; coenzyme A biosynthesis; CoA from (R)-pantothenate: step 5/5.</text>
</comment>
<dbReference type="PROSITE" id="PS51219">
    <property type="entry name" value="DPCK"/>
    <property type="match status" value="1"/>
</dbReference>
<dbReference type="EMBL" id="LT629757">
    <property type="protein sequence ID" value="SDS21921.1"/>
    <property type="molecule type" value="Genomic_DNA"/>
</dbReference>
<dbReference type="NCBIfam" id="TIGR00152">
    <property type="entry name" value="dephospho-CoA kinase"/>
    <property type="match status" value="1"/>
</dbReference>
<gene>
    <name evidence="3" type="primary">coaE</name>
    <name evidence="5" type="ORF">SAMN04488570_1395</name>
</gene>
<dbReference type="HAMAP" id="MF_00376">
    <property type="entry name" value="Dephospho_CoA_kinase"/>
    <property type="match status" value="1"/>
</dbReference>
<dbReference type="GO" id="GO:0005524">
    <property type="term" value="F:ATP binding"/>
    <property type="evidence" value="ECO:0007669"/>
    <property type="project" value="UniProtKB-UniRule"/>
</dbReference>
<dbReference type="Proteomes" id="UP000198859">
    <property type="component" value="Chromosome I"/>
</dbReference>
<comment type="similarity">
    <text evidence="3">Belongs to the CoaE family.</text>
</comment>
<dbReference type="UniPathway" id="UPA00241">
    <property type="reaction ID" value="UER00356"/>
</dbReference>
<dbReference type="GO" id="GO:0004140">
    <property type="term" value="F:dephospho-CoA kinase activity"/>
    <property type="evidence" value="ECO:0007669"/>
    <property type="project" value="UniProtKB-UniRule"/>
</dbReference>